<dbReference type="SUPFAM" id="SSF53756">
    <property type="entry name" value="UDP-Glycosyltransferase/glycogen phosphorylase"/>
    <property type="match status" value="1"/>
</dbReference>
<evidence type="ECO:0000313" key="3">
    <source>
        <dbReference type="Proteomes" id="UP001162030"/>
    </source>
</evidence>
<dbReference type="Pfam" id="PF13524">
    <property type="entry name" value="Glyco_trans_1_2"/>
    <property type="match status" value="1"/>
</dbReference>
<name>A0ABN8X9L7_9GAMM</name>
<gene>
    <name evidence="2" type="ORF">MSZNOR_3923</name>
</gene>
<sequence>MKHRPHVAFFGSSLVSTYWNGAATYYRGLIRALSVLGYRTTFYEPDAFERQQHRDIANPTWAKVVVYPATEQGVSAALDAARQADILVKASGVGVFDDWLEREILSLQAPNRTVIFWDVDAPATLERIQRNPSDPFLALIPRYDLVLTYGGGPPVIDAYRALGARDCVPVYNALDPATHYPVAAQPRFAATLAFLGNRLPDREARVHEFFFKPAAELPKADFLLGGNGWESNLPELPNLRCLGHVYAHDHNAFNCSSRMVLNINRSSMARFGHSPATRIFEAAGAGACIVTDAWEGIERFLEPDREILVAHTGEDVARHLESISEQRARAIGAAAMRRVISEHTYAHRAALVHRILNGLTSDGRSSNSTSLRSNAGENALLEISLNPQTGA</sequence>
<dbReference type="RefSeq" id="WP_317963412.1">
    <property type="nucleotide sequence ID" value="NZ_OX458333.1"/>
</dbReference>
<dbReference type="EMBL" id="OX458333">
    <property type="protein sequence ID" value="CAI8925301.1"/>
    <property type="molecule type" value="Genomic_DNA"/>
</dbReference>
<evidence type="ECO:0000259" key="1">
    <source>
        <dbReference type="Pfam" id="PF13524"/>
    </source>
</evidence>
<dbReference type="Proteomes" id="UP001162030">
    <property type="component" value="Chromosome"/>
</dbReference>
<dbReference type="InterPro" id="IPR055259">
    <property type="entry name" value="YkvP/CgeB_Glyco_trans-like"/>
</dbReference>
<accession>A0ABN8X9L7</accession>
<reference evidence="2 3" key="1">
    <citation type="submission" date="2023-03" db="EMBL/GenBank/DDBJ databases">
        <authorList>
            <person name="Pearce D."/>
        </authorList>
    </citation>
    <scope>NUCLEOTIDE SEQUENCE [LARGE SCALE GENOMIC DNA]</scope>
    <source>
        <strain evidence="2">Msz</strain>
    </source>
</reference>
<keyword evidence="3" id="KW-1185">Reference proteome</keyword>
<feature type="domain" description="Spore protein YkvP/CgeB glycosyl transferase-like" evidence="1">
    <location>
        <begin position="208"/>
        <end position="351"/>
    </location>
</feature>
<evidence type="ECO:0000313" key="2">
    <source>
        <dbReference type="EMBL" id="CAI8925301.1"/>
    </source>
</evidence>
<proteinExistence type="predicted"/>
<protein>
    <submittedName>
        <fullName evidence="2">Spore maturation protein CgeB</fullName>
    </submittedName>
</protein>
<organism evidence="2 3">
    <name type="scientific">Methylocaldum szegediense</name>
    <dbReference type="NCBI Taxonomy" id="73780"/>
    <lineage>
        <taxon>Bacteria</taxon>
        <taxon>Pseudomonadati</taxon>
        <taxon>Pseudomonadota</taxon>
        <taxon>Gammaproteobacteria</taxon>
        <taxon>Methylococcales</taxon>
        <taxon>Methylococcaceae</taxon>
        <taxon>Methylocaldum</taxon>
    </lineage>
</organism>